<keyword evidence="2" id="KW-1185">Reference proteome</keyword>
<feature type="non-terminal residue" evidence="1">
    <location>
        <position position="262"/>
    </location>
</feature>
<dbReference type="AlphaFoldDB" id="A0AA36G4K6"/>
<dbReference type="GO" id="GO:0008494">
    <property type="term" value="F:translation activator activity"/>
    <property type="evidence" value="ECO:0007669"/>
    <property type="project" value="TreeGrafter"/>
</dbReference>
<dbReference type="EMBL" id="CATQJA010002654">
    <property type="protein sequence ID" value="CAJ0578837.1"/>
    <property type="molecule type" value="Genomic_DNA"/>
</dbReference>
<reference evidence="1" key="1">
    <citation type="submission" date="2023-06" db="EMBL/GenBank/DDBJ databases">
        <authorList>
            <person name="Delattre M."/>
        </authorList>
    </citation>
    <scope>NUCLEOTIDE SEQUENCE</scope>
    <source>
        <strain evidence="1">AF72</strain>
    </source>
</reference>
<evidence type="ECO:0000313" key="2">
    <source>
        <dbReference type="Proteomes" id="UP001177023"/>
    </source>
</evidence>
<dbReference type="PANTHER" id="PTHR23254">
    <property type="entry name" value="EIF4G DOMAIN PROTEIN"/>
    <property type="match status" value="1"/>
</dbReference>
<evidence type="ECO:0000313" key="1">
    <source>
        <dbReference type="EMBL" id="CAJ0578837.1"/>
    </source>
</evidence>
<sequence length="262" mass="29868">MPPSCSRKSFIAGAAMDDEQLRTLFASLTELAQQGPIPVQAYSMVVRNTSPESLAEQLHQRWLADSKFSPIAADIILHIYNLDRGDFGLASCCLALLLNDYRNRLAVRSSSRLMFRNSVRALFGLYPIYLKMDECVSKCFVKPMFNCLDMLLDNNPDREDTKTMGMLLAENGKTLHHLNQYLVDQLILKVREHMCSDEDHINMEIRRIFLHLLDLWAFGWNELAIPDCLIADYVAPTTPKALPVVRKDDIQKQEFGSKESIV</sequence>
<dbReference type="Proteomes" id="UP001177023">
    <property type="component" value="Unassembled WGS sequence"/>
</dbReference>
<dbReference type="InterPro" id="IPR016024">
    <property type="entry name" value="ARM-type_fold"/>
</dbReference>
<name>A0AA36G4K6_9BILA</name>
<dbReference type="InterPro" id="IPR051367">
    <property type="entry name" value="mRNA_TranslReg/HistoneTransl"/>
</dbReference>
<dbReference type="SUPFAM" id="SSF48371">
    <property type="entry name" value="ARM repeat"/>
    <property type="match status" value="1"/>
</dbReference>
<protein>
    <submittedName>
        <fullName evidence="1">Uncharacterized protein</fullName>
    </submittedName>
</protein>
<gene>
    <name evidence="1" type="ORF">MSPICULIGERA_LOCUS17077</name>
</gene>
<organism evidence="1 2">
    <name type="scientific">Mesorhabditis spiculigera</name>
    <dbReference type="NCBI Taxonomy" id="96644"/>
    <lineage>
        <taxon>Eukaryota</taxon>
        <taxon>Metazoa</taxon>
        <taxon>Ecdysozoa</taxon>
        <taxon>Nematoda</taxon>
        <taxon>Chromadorea</taxon>
        <taxon>Rhabditida</taxon>
        <taxon>Rhabditina</taxon>
        <taxon>Rhabditomorpha</taxon>
        <taxon>Rhabditoidea</taxon>
        <taxon>Rhabditidae</taxon>
        <taxon>Mesorhabditinae</taxon>
        <taxon>Mesorhabditis</taxon>
    </lineage>
</organism>
<comment type="caution">
    <text evidence="1">The sequence shown here is derived from an EMBL/GenBank/DDBJ whole genome shotgun (WGS) entry which is preliminary data.</text>
</comment>
<accession>A0AA36G4K6</accession>
<dbReference type="PANTHER" id="PTHR23254:SF16">
    <property type="entry name" value="CBP80_20-DEPENDENT TRANSLATION INITIATION FACTOR"/>
    <property type="match status" value="1"/>
</dbReference>
<dbReference type="GO" id="GO:0005829">
    <property type="term" value="C:cytosol"/>
    <property type="evidence" value="ECO:0007669"/>
    <property type="project" value="TreeGrafter"/>
</dbReference>
<proteinExistence type="predicted"/>
<dbReference type="Gene3D" id="1.25.40.180">
    <property type="match status" value="1"/>
</dbReference>
<dbReference type="GO" id="GO:0006446">
    <property type="term" value="P:regulation of translational initiation"/>
    <property type="evidence" value="ECO:0007669"/>
    <property type="project" value="TreeGrafter"/>
</dbReference>